<dbReference type="GO" id="GO:0005829">
    <property type="term" value="C:cytosol"/>
    <property type="evidence" value="ECO:0007669"/>
    <property type="project" value="TreeGrafter"/>
</dbReference>
<organism evidence="10 11">
    <name type="scientific">Candidatus Egerieisoma faecipullorum</name>
    <dbReference type="NCBI Taxonomy" id="2840963"/>
    <lineage>
        <taxon>Bacteria</taxon>
        <taxon>Bacillati</taxon>
        <taxon>Bacillota</taxon>
        <taxon>Clostridia</taxon>
        <taxon>Eubacteriales</taxon>
        <taxon>Clostridiaceae</taxon>
        <taxon>Clostridiaceae incertae sedis</taxon>
        <taxon>Candidatus Egerieisoma</taxon>
    </lineage>
</organism>
<dbReference type="AlphaFoldDB" id="A0A9D1IA58"/>
<evidence type="ECO:0000256" key="8">
    <source>
        <dbReference type="HAMAP-Rule" id="MF_00238"/>
    </source>
</evidence>
<evidence type="ECO:0000256" key="5">
    <source>
        <dbReference type="ARBA" id="ARBA00022840"/>
    </source>
</evidence>
<evidence type="ECO:0000259" key="9">
    <source>
        <dbReference type="Pfam" id="PF02224"/>
    </source>
</evidence>
<comment type="caution">
    <text evidence="10">The sequence shown here is derived from an EMBL/GenBank/DDBJ whole genome shotgun (WGS) entry which is preliminary data.</text>
</comment>
<dbReference type="SUPFAM" id="SSF52540">
    <property type="entry name" value="P-loop containing nucleoside triphosphate hydrolases"/>
    <property type="match status" value="1"/>
</dbReference>
<dbReference type="EC" id="2.7.4.25" evidence="8"/>
<dbReference type="InterPro" id="IPR011994">
    <property type="entry name" value="Cytidylate_kinase_dom"/>
</dbReference>
<gene>
    <name evidence="8" type="primary">cmk</name>
    <name evidence="10" type="ORF">IAD50_05300</name>
</gene>
<feature type="domain" description="Cytidylate kinase" evidence="9">
    <location>
        <begin position="5"/>
        <end position="224"/>
    </location>
</feature>
<keyword evidence="4 8" id="KW-0418">Kinase</keyword>
<dbReference type="Proteomes" id="UP000824089">
    <property type="component" value="Unassembled WGS sequence"/>
</dbReference>
<dbReference type="PANTHER" id="PTHR21299">
    <property type="entry name" value="CYTIDYLATE KINASE/PANTOATE-BETA-ALANINE LIGASE"/>
    <property type="match status" value="1"/>
</dbReference>
<keyword evidence="5 8" id="KW-0067">ATP-binding</keyword>
<dbReference type="HAMAP" id="MF_00238">
    <property type="entry name" value="Cytidyl_kinase_type1"/>
    <property type="match status" value="1"/>
</dbReference>
<evidence type="ECO:0000256" key="4">
    <source>
        <dbReference type="ARBA" id="ARBA00022777"/>
    </source>
</evidence>
<dbReference type="PANTHER" id="PTHR21299:SF2">
    <property type="entry name" value="CYTIDYLATE KINASE"/>
    <property type="match status" value="1"/>
</dbReference>
<comment type="catalytic activity">
    <reaction evidence="7 8">
        <text>CMP + ATP = CDP + ADP</text>
        <dbReference type="Rhea" id="RHEA:11600"/>
        <dbReference type="ChEBI" id="CHEBI:30616"/>
        <dbReference type="ChEBI" id="CHEBI:58069"/>
        <dbReference type="ChEBI" id="CHEBI:60377"/>
        <dbReference type="ChEBI" id="CHEBI:456216"/>
        <dbReference type="EC" id="2.7.4.25"/>
    </reaction>
</comment>
<dbReference type="GO" id="GO:0015949">
    <property type="term" value="P:nucleobase-containing small molecule interconversion"/>
    <property type="evidence" value="ECO:0007669"/>
    <property type="project" value="TreeGrafter"/>
</dbReference>
<dbReference type="NCBIfam" id="TIGR00017">
    <property type="entry name" value="cmk"/>
    <property type="match status" value="1"/>
</dbReference>
<evidence type="ECO:0000256" key="1">
    <source>
        <dbReference type="ARBA" id="ARBA00009427"/>
    </source>
</evidence>
<evidence type="ECO:0000313" key="11">
    <source>
        <dbReference type="Proteomes" id="UP000824089"/>
    </source>
</evidence>
<dbReference type="GO" id="GO:0006220">
    <property type="term" value="P:pyrimidine nucleotide metabolic process"/>
    <property type="evidence" value="ECO:0007669"/>
    <property type="project" value="UniProtKB-UniRule"/>
</dbReference>
<protein>
    <recommendedName>
        <fullName evidence="8">Cytidylate kinase</fullName>
        <shortName evidence="8">CK</shortName>
        <ecNumber evidence="8">2.7.4.25</ecNumber>
    </recommendedName>
    <alternativeName>
        <fullName evidence="8">Cytidine monophosphate kinase</fullName>
        <shortName evidence="8">CMP kinase</shortName>
    </alternativeName>
</protein>
<reference evidence="10" key="2">
    <citation type="journal article" date="2021" name="PeerJ">
        <title>Extensive microbial diversity within the chicken gut microbiome revealed by metagenomics and culture.</title>
        <authorList>
            <person name="Gilroy R."/>
            <person name="Ravi A."/>
            <person name="Getino M."/>
            <person name="Pursley I."/>
            <person name="Horton D.L."/>
            <person name="Alikhan N.F."/>
            <person name="Baker D."/>
            <person name="Gharbi K."/>
            <person name="Hall N."/>
            <person name="Watson M."/>
            <person name="Adriaenssens E.M."/>
            <person name="Foster-Nyarko E."/>
            <person name="Jarju S."/>
            <person name="Secka A."/>
            <person name="Antonio M."/>
            <person name="Oren A."/>
            <person name="Chaudhuri R.R."/>
            <person name="La Ragione R."/>
            <person name="Hildebrand F."/>
            <person name="Pallen M.J."/>
        </authorList>
    </citation>
    <scope>NUCLEOTIDE SEQUENCE</scope>
    <source>
        <strain evidence="10">CHK195-4489</strain>
    </source>
</reference>
<keyword evidence="8" id="KW-0963">Cytoplasm</keyword>
<comment type="subcellular location">
    <subcellularLocation>
        <location evidence="8">Cytoplasm</location>
    </subcellularLocation>
</comment>
<feature type="binding site" evidence="8">
    <location>
        <begin position="9"/>
        <end position="17"/>
    </location>
    <ligand>
        <name>ATP</name>
        <dbReference type="ChEBI" id="CHEBI:30616"/>
    </ligand>
</feature>
<evidence type="ECO:0000256" key="2">
    <source>
        <dbReference type="ARBA" id="ARBA00022679"/>
    </source>
</evidence>
<comment type="similarity">
    <text evidence="1 8">Belongs to the cytidylate kinase family. Type 1 subfamily.</text>
</comment>
<evidence type="ECO:0000256" key="6">
    <source>
        <dbReference type="ARBA" id="ARBA00047615"/>
    </source>
</evidence>
<keyword evidence="3 8" id="KW-0547">Nucleotide-binding</keyword>
<dbReference type="InterPro" id="IPR027417">
    <property type="entry name" value="P-loop_NTPase"/>
</dbReference>
<dbReference type="GO" id="GO:0036431">
    <property type="term" value="F:dCMP kinase activity"/>
    <property type="evidence" value="ECO:0007669"/>
    <property type="project" value="InterPro"/>
</dbReference>
<proteinExistence type="inferred from homology"/>
<dbReference type="Gene3D" id="3.40.50.300">
    <property type="entry name" value="P-loop containing nucleotide triphosphate hydrolases"/>
    <property type="match status" value="1"/>
</dbReference>
<evidence type="ECO:0000313" key="10">
    <source>
        <dbReference type="EMBL" id="HIU29695.1"/>
    </source>
</evidence>
<comment type="catalytic activity">
    <reaction evidence="6 8">
        <text>dCMP + ATP = dCDP + ADP</text>
        <dbReference type="Rhea" id="RHEA:25094"/>
        <dbReference type="ChEBI" id="CHEBI:30616"/>
        <dbReference type="ChEBI" id="CHEBI:57566"/>
        <dbReference type="ChEBI" id="CHEBI:58593"/>
        <dbReference type="ChEBI" id="CHEBI:456216"/>
        <dbReference type="EC" id="2.7.4.25"/>
    </reaction>
</comment>
<evidence type="ECO:0000256" key="7">
    <source>
        <dbReference type="ARBA" id="ARBA00048478"/>
    </source>
</evidence>
<dbReference type="InterPro" id="IPR003136">
    <property type="entry name" value="Cytidylate_kin"/>
</dbReference>
<dbReference type="CDD" id="cd02020">
    <property type="entry name" value="CMPK"/>
    <property type="match status" value="1"/>
</dbReference>
<dbReference type="EMBL" id="DVMM01000107">
    <property type="protein sequence ID" value="HIU29695.1"/>
    <property type="molecule type" value="Genomic_DNA"/>
</dbReference>
<sequence length="239" mass="26225">MNHNVAIDGPSGAGKSTLARKTAQKLGYLYLDTGAMYRAFGLYAIRQGIDFSLPDAENTEKIKLLAETFSIEISYEQGAQQVFVAGENVTALIRTPEVSLAASKVAVVPEVRLKLVELQRKIAAEHNVVMDGRDIGSYVLKDAGVKIFLTASPEVRASRRLKELREKGNRKVTYEEVLRDLQFRDENDSSRAFAPLVRAEDAVLLDTSALSEAESEEALLAIIRNKFGGEQNGIPESPV</sequence>
<dbReference type="Pfam" id="PF02224">
    <property type="entry name" value="Cytidylate_kin"/>
    <property type="match status" value="1"/>
</dbReference>
<name>A0A9D1IA58_9CLOT</name>
<dbReference type="GO" id="GO:0005524">
    <property type="term" value="F:ATP binding"/>
    <property type="evidence" value="ECO:0007669"/>
    <property type="project" value="UniProtKB-UniRule"/>
</dbReference>
<keyword evidence="2 8" id="KW-0808">Transferase</keyword>
<reference evidence="10" key="1">
    <citation type="submission" date="2020-10" db="EMBL/GenBank/DDBJ databases">
        <authorList>
            <person name="Gilroy R."/>
        </authorList>
    </citation>
    <scope>NUCLEOTIDE SEQUENCE</scope>
    <source>
        <strain evidence="10">CHK195-4489</strain>
    </source>
</reference>
<evidence type="ECO:0000256" key="3">
    <source>
        <dbReference type="ARBA" id="ARBA00022741"/>
    </source>
</evidence>
<accession>A0A9D1IA58</accession>